<evidence type="ECO:0000313" key="11">
    <source>
        <dbReference type="Proteomes" id="UP001456524"/>
    </source>
</evidence>
<evidence type="ECO:0000256" key="4">
    <source>
        <dbReference type="ARBA" id="ARBA00022771"/>
    </source>
</evidence>
<evidence type="ECO:0000256" key="8">
    <source>
        <dbReference type="SAM" id="MobiDB-lite"/>
    </source>
</evidence>
<dbReference type="EMBL" id="JBBWUH010000018">
    <property type="protein sequence ID" value="KAK8151307.1"/>
    <property type="molecule type" value="Genomic_DNA"/>
</dbReference>
<proteinExistence type="predicted"/>
<sequence>CGATLSRQEHLTRHVRSHTDDRPFACGVCGHSHAACAGGSLRGGTRSSGTKRAIRGAER</sequence>
<evidence type="ECO:0000313" key="10">
    <source>
        <dbReference type="EMBL" id="KAK8151307.1"/>
    </source>
</evidence>
<organism evidence="10 11">
    <name type="scientific">Phyllosticta citrichinensis</name>
    <dbReference type="NCBI Taxonomy" id="1130410"/>
    <lineage>
        <taxon>Eukaryota</taxon>
        <taxon>Fungi</taxon>
        <taxon>Dikarya</taxon>
        <taxon>Ascomycota</taxon>
        <taxon>Pezizomycotina</taxon>
        <taxon>Dothideomycetes</taxon>
        <taxon>Dothideomycetes incertae sedis</taxon>
        <taxon>Botryosphaeriales</taxon>
        <taxon>Phyllostictaceae</taxon>
        <taxon>Phyllosticta</taxon>
    </lineage>
</organism>
<keyword evidence="11" id="KW-1185">Reference proteome</keyword>
<dbReference type="SUPFAM" id="SSF57667">
    <property type="entry name" value="beta-beta-alpha zinc fingers"/>
    <property type="match status" value="1"/>
</dbReference>
<evidence type="ECO:0000256" key="7">
    <source>
        <dbReference type="PROSITE-ProRule" id="PRU00042"/>
    </source>
</evidence>
<evidence type="ECO:0000256" key="5">
    <source>
        <dbReference type="ARBA" id="ARBA00022833"/>
    </source>
</evidence>
<keyword evidence="4 7" id="KW-0863">Zinc-finger</keyword>
<dbReference type="Proteomes" id="UP001456524">
    <property type="component" value="Unassembled WGS sequence"/>
</dbReference>
<protein>
    <recommendedName>
        <fullName evidence="9">C2H2-type domain-containing protein</fullName>
    </recommendedName>
</protein>
<feature type="region of interest" description="Disordered" evidence="8">
    <location>
        <begin position="40"/>
        <end position="59"/>
    </location>
</feature>
<keyword evidence="3" id="KW-0677">Repeat</keyword>
<evidence type="ECO:0000256" key="1">
    <source>
        <dbReference type="ARBA" id="ARBA00004123"/>
    </source>
</evidence>
<dbReference type="PROSITE" id="PS50157">
    <property type="entry name" value="ZINC_FINGER_C2H2_2"/>
    <property type="match status" value="1"/>
</dbReference>
<dbReference type="PANTHER" id="PTHR40626:SF32">
    <property type="entry name" value="ZINC FINGER PROTEIN RST2"/>
    <property type="match status" value="1"/>
</dbReference>
<dbReference type="InterPro" id="IPR051059">
    <property type="entry name" value="VerF-like"/>
</dbReference>
<feature type="domain" description="C2H2-type" evidence="9">
    <location>
        <begin position="1"/>
        <end position="23"/>
    </location>
</feature>
<evidence type="ECO:0000259" key="9">
    <source>
        <dbReference type="PROSITE" id="PS50157"/>
    </source>
</evidence>
<evidence type="ECO:0000256" key="3">
    <source>
        <dbReference type="ARBA" id="ARBA00022737"/>
    </source>
</evidence>
<comment type="caution">
    <text evidence="10">The sequence shown here is derived from an EMBL/GenBank/DDBJ whole genome shotgun (WGS) entry which is preliminary data.</text>
</comment>
<keyword evidence="2" id="KW-0479">Metal-binding</keyword>
<reference evidence="10 11" key="1">
    <citation type="journal article" date="2022" name="G3 (Bethesda)">
        <title>Enemy or ally: a genomic approach to elucidate the lifestyle of Phyllosticta citrichinaensis.</title>
        <authorList>
            <person name="Buijs V.A."/>
            <person name="Groenewald J.Z."/>
            <person name="Haridas S."/>
            <person name="LaButti K.M."/>
            <person name="Lipzen A."/>
            <person name="Martin F.M."/>
            <person name="Barry K."/>
            <person name="Grigoriev I.V."/>
            <person name="Crous P.W."/>
            <person name="Seidl M.F."/>
        </authorList>
    </citation>
    <scope>NUCLEOTIDE SEQUENCE [LARGE SCALE GENOMIC DNA]</scope>
    <source>
        <strain evidence="10 11">CBS 129764</strain>
    </source>
</reference>
<keyword evidence="6" id="KW-0539">Nucleus</keyword>
<keyword evidence="5" id="KW-0862">Zinc</keyword>
<dbReference type="InterPro" id="IPR036236">
    <property type="entry name" value="Znf_C2H2_sf"/>
</dbReference>
<name>A0ABR1XEY1_9PEZI</name>
<dbReference type="PANTHER" id="PTHR40626">
    <property type="entry name" value="MIP31509P"/>
    <property type="match status" value="1"/>
</dbReference>
<dbReference type="InterPro" id="IPR013087">
    <property type="entry name" value="Znf_C2H2_type"/>
</dbReference>
<gene>
    <name evidence="10" type="ORF">IWX90DRAFT_393936</name>
</gene>
<evidence type="ECO:0000256" key="2">
    <source>
        <dbReference type="ARBA" id="ARBA00022723"/>
    </source>
</evidence>
<evidence type="ECO:0000256" key="6">
    <source>
        <dbReference type="ARBA" id="ARBA00023242"/>
    </source>
</evidence>
<accession>A0ABR1XEY1</accession>
<comment type="subcellular location">
    <subcellularLocation>
        <location evidence="1">Nucleus</location>
    </subcellularLocation>
</comment>
<dbReference type="Gene3D" id="3.30.160.60">
    <property type="entry name" value="Classic Zinc Finger"/>
    <property type="match status" value="1"/>
</dbReference>
<feature type="non-terminal residue" evidence="10">
    <location>
        <position position="1"/>
    </location>
</feature>